<dbReference type="OrthoDB" id="5570983at2"/>
<dbReference type="Proteomes" id="UP000426424">
    <property type="component" value="Chromosome"/>
</dbReference>
<dbReference type="Gene3D" id="2.40.50.180">
    <property type="entry name" value="CheA-289, Domain 4"/>
    <property type="match status" value="1"/>
</dbReference>
<dbReference type="InterPro" id="IPR036061">
    <property type="entry name" value="CheW-like_dom_sf"/>
</dbReference>
<keyword evidence="3" id="KW-1185">Reference proteome</keyword>
<evidence type="ECO:0000313" key="3">
    <source>
        <dbReference type="Proteomes" id="UP000426424"/>
    </source>
</evidence>
<dbReference type="KEGG" id="ttp:E6P07_01475"/>
<evidence type="ECO:0000313" key="2">
    <source>
        <dbReference type="EMBL" id="QGU31778.1"/>
    </source>
</evidence>
<dbReference type="GO" id="GO:0006935">
    <property type="term" value="P:chemotaxis"/>
    <property type="evidence" value="ECO:0007669"/>
    <property type="project" value="InterPro"/>
</dbReference>
<gene>
    <name evidence="2" type="ORF">E6P07_01475</name>
</gene>
<dbReference type="PROSITE" id="PS50851">
    <property type="entry name" value="CHEW"/>
    <property type="match status" value="1"/>
</dbReference>
<protein>
    <recommendedName>
        <fullName evidence="1">CheW-like domain-containing protein</fullName>
    </recommendedName>
</protein>
<reference evidence="2 3" key="1">
    <citation type="submission" date="2019-12" db="EMBL/GenBank/DDBJ databases">
        <title>The complete genome of the thermophilic, anoxygenic phototrophic gammaproteobacterium Thermochromatium tepidum.</title>
        <authorList>
            <person name="Sattley W.M."/>
            <person name="Swingley W.D."/>
            <person name="Burchell B.M."/>
            <person name="Gurbani S.A."/>
            <person name="Kujawa C.M."/>
            <person name="Nuccio D.A."/>
            <person name="Schladweiler J."/>
            <person name="Shaffer K.N."/>
            <person name="Stokes L.M."/>
            <person name="Touchman J.W."/>
            <person name="Blankenship R.E."/>
            <person name="Madigan M.T."/>
        </authorList>
    </citation>
    <scope>NUCLEOTIDE SEQUENCE [LARGE SCALE GENOMIC DNA]</scope>
    <source>
        <strain evidence="2 3">ATCC 43061</strain>
    </source>
</reference>
<name>A0A6I6E5N5_THETI</name>
<dbReference type="Pfam" id="PF01584">
    <property type="entry name" value="CheW"/>
    <property type="match status" value="1"/>
</dbReference>
<dbReference type="RefSeq" id="WP_153973977.1">
    <property type="nucleotide sequence ID" value="NZ_CP039268.1"/>
</dbReference>
<dbReference type="InterPro" id="IPR002545">
    <property type="entry name" value="CheW-lke_dom"/>
</dbReference>
<accession>A0A6I6E5N5</accession>
<organism evidence="2 3">
    <name type="scientific">Thermochromatium tepidum ATCC 43061</name>
    <dbReference type="NCBI Taxonomy" id="316276"/>
    <lineage>
        <taxon>Bacteria</taxon>
        <taxon>Pseudomonadati</taxon>
        <taxon>Pseudomonadota</taxon>
        <taxon>Gammaproteobacteria</taxon>
        <taxon>Chromatiales</taxon>
        <taxon>Chromatiaceae</taxon>
        <taxon>Thermochromatium</taxon>
    </lineage>
</organism>
<feature type="domain" description="CheW-like" evidence="1">
    <location>
        <begin position="37"/>
        <end position="175"/>
    </location>
</feature>
<dbReference type="EMBL" id="CP039268">
    <property type="protein sequence ID" value="QGU31778.1"/>
    <property type="molecule type" value="Genomic_DNA"/>
</dbReference>
<dbReference type="AlphaFoldDB" id="A0A6I6E5N5"/>
<evidence type="ECO:0000259" key="1">
    <source>
        <dbReference type="PROSITE" id="PS50851"/>
    </source>
</evidence>
<sequence length="189" mass="21519">MSTLGRDTLQKPIDVDEVGGSRFFGSLDVEDANQESGESRYACRIGAWWFLVPLDRQAEVIPRQTCSRLPFTQIWCLGLTNHRGDLVPVYDLGAMIEEERGQGDGRYFLILGQREARTGLCIDEIRSIRIPKEAHFVPLYPMRHFPEDFDCRGIRFEGTFFVEVDFTELLEILAKQALLFGANDPLCGE</sequence>
<proteinExistence type="predicted"/>
<dbReference type="GO" id="GO:0007165">
    <property type="term" value="P:signal transduction"/>
    <property type="evidence" value="ECO:0007669"/>
    <property type="project" value="InterPro"/>
</dbReference>
<dbReference type="SUPFAM" id="SSF50341">
    <property type="entry name" value="CheW-like"/>
    <property type="match status" value="1"/>
</dbReference>